<evidence type="ECO:0000256" key="6">
    <source>
        <dbReference type="ARBA" id="ARBA00022692"/>
    </source>
</evidence>
<dbReference type="InterPro" id="IPR036942">
    <property type="entry name" value="Beta-barrel_TonB_sf"/>
</dbReference>
<dbReference type="RefSeq" id="WP_182514531.1">
    <property type="nucleotide sequence ID" value="NZ_JACJIQ010000030.1"/>
</dbReference>
<keyword evidence="12 19" id="KW-0675">Receptor</keyword>
<keyword evidence="4 14" id="KW-1134">Transmembrane beta strand</keyword>
<feature type="domain" description="TonB-dependent receptor plug" evidence="18">
    <location>
        <begin position="134"/>
        <end position="231"/>
    </location>
</feature>
<keyword evidence="6 14" id="KW-0812">Transmembrane</keyword>
<evidence type="ECO:0000256" key="4">
    <source>
        <dbReference type="ARBA" id="ARBA00022452"/>
    </source>
</evidence>
<dbReference type="Gene3D" id="2.40.170.20">
    <property type="entry name" value="TonB-dependent receptor, beta-barrel domain"/>
    <property type="match status" value="1"/>
</dbReference>
<evidence type="ECO:0000256" key="13">
    <source>
        <dbReference type="ARBA" id="ARBA00023237"/>
    </source>
</evidence>
<evidence type="ECO:0000259" key="18">
    <source>
        <dbReference type="Pfam" id="PF07715"/>
    </source>
</evidence>
<dbReference type="PROSITE" id="PS52016">
    <property type="entry name" value="TONB_DEPENDENT_REC_3"/>
    <property type="match status" value="1"/>
</dbReference>
<evidence type="ECO:0000256" key="10">
    <source>
        <dbReference type="ARBA" id="ARBA00023077"/>
    </source>
</evidence>
<reference evidence="19 20" key="1">
    <citation type="submission" date="2020-08" db="EMBL/GenBank/DDBJ databases">
        <title>Genomic Encyclopedia of Type Strains, Phase IV (KMG-IV): sequencing the most valuable type-strain genomes for metagenomic binning, comparative biology and taxonomic classification.</title>
        <authorList>
            <person name="Goeker M."/>
        </authorList>
    </citation>
    <scope>NUCLEOTIDE SEQUENCE [LARGE SCALE GENOMIC DNA]</scope>
    <source>
        <strain evidence="19 20">DSM 29854</strain>
    </source>
</reference>
<dbReference type="SUPFAM" id="SSF49464">
    <property type="entry name" value="Carboxypeptidase regulatory domain-like"/>
    <property type="match status" value="1"/>
</dbReference>
<comment type="caution">
    <text evidence="19">The sequence shown here is derived from an EMBL/GenBank/DDBJ whole genome shotgun (WGS) entry which is preliminary data.</text>
</comment>
<proteinExistence type="inferred from homology"/>
<organism evidence="19 20">
    <name type="scientific">Rufibacter quisquiliarum</name>
    <dbReference type="NCBI Taxonomy" id="1549639"/>
    <lineage>
        <taxon>Bacteria</taxon>
        <taxon>Pseudomonadati</taxon>
        <taxon>Bacteroidota</taxon>
        <taxon>Cytophagia</taxon>
        <taxon>Cytophagales</taxon>
        <taxon>Hymenobacteraceae</taxon>
        <taxon>Rufibacter</taxon>
    </lineage>
</organism>
<feature type="domain" description="TonB-dependent receptor-like beta-barrel" evidence="17">
    <location>
        <begin position="307"/>
        <end position="759"/>
    </location>
</feature>
<feature type="signal peptide" evidence="16">
    <location>
        <begin position="1"/>
        <end position="20"/>
    </location>
</feature>
<evidence type="ECO:0000313" key="19">
    <source>
        <dbReference type="EMBL" id="MBA9079790.1"/>
    </source>
</evidence>
<name>A0A839GM50_9BACT</name>
<evidence type="ECO:0000256" key="1">
    <source>
        <dbReference type="ARBA" id="ARBA00004571"/>
    </source>
</evidence>
<evidence type="ECO:0000256" key="14">
    <source>
        <dbReference type="PROSITE-ProRule" id="PRU01360"/>
    </source>
</evidence>
<evidence type="ECO:0000256" key="12">
    <source>
        <dbReference type="ARBA" id="ARBA00023170"/>
    </source>
</evidence>
<dbReference type="Proteomes" id="UP000563094">
    <property type="component" value="Unassembled WGS sequence"/>
</dbReference>
<dbReference type="Gene3D" id="2.60.40.1120">
    <property type="entry name" value="Carboxypeptidase-like, regulatory domain"/>
    <property type="match status" value="1"/>
</dbReference>
<dbReference type="NCBIfam" id="TIGR01783">
    <property type="entry name" value="TonB-siderophor"/>
    <property type="match status" value="1"/>
</dbReference>
<dbReference type="GO" id="GO:0038023">
    <property type="term" value="F:signaling receptor activity"/>
    <property type="evidence" value="ECO:0007669"/>
    <property type="project" value="InterPro"/>
</dbReference>
<keyword evidence="9" id="KW-0406">Ion transport</keyword>
<dbReference type="PANTHER" id="PTHR32552">
    <property type="entry name" value="FERRICHROME IRON RECEPTOR-RELATED"/>
    <property type="match status" value="1"/>
</dbReference>
<dbReference type="InterPro" id="IPR037066">
    <property type="entry name" value="Plug_dom_sf"/>
</dbReference>
<dbReference type="InterPro" id="IPR039426">
    <property type="entry name" value="TonB-dep_rcpt-like"/>
</dbReference>
<comment type="similarity">
    <text evidence="2 14 15">Belongs to the TonB-dependent receptor family.</text>
</comment>
<keyword evidence="8" id="KW-0408">Iron</keyword>
<dbReference type="GO" id="GO:0015344">
    <property type="term" value="F:siderophore uptake transmembrane transporter activity"/>
    <property type="evidence" value="ECO:0007669"/>
    <property type="project" value="TreeGrafter"/>
</dbReference>
<evidence type="ECO:0000256" key="3">
    <source>
        <dbReference type="ARBA" id="ARBA00022448"/>
    </source>
</evidence>
<evidence type="ECO:0000256" key="5">
    <source>
        <dbReference type="ARBA" id="ARBA00022496"/>
    </source>
</evidence>
<dbReference type="AlphaFoldDB" id="A0A839GM50"/>
<evidence type="ECO:0000256" key="16">
    <source>
        <dbReference type="SAM" id="SignalP"/>
    </source>
</evidence>
<evidence type="ECO:0000259" key="17">
    <source>
        <dbReference type="Pfam" id="PF00593"/>
    </source>
</evidence>
<gene>
    <name evidence="19" type="ORF">FHS90_004531</name>
</gene>
<dbReference type="InterPro" id="IPR012910">
    <property type="entry name" value="Plug_dom"/>
</dbReference>
<dbReference type="SUPFAM" id="SSF56935">
    <property type="entry name" value="Porins"/>
    <property type="match status" value="1"/>
</dbReference>
<protein>
    <submittedName>
        <fullName evidence="19">Iron complex outermembrane receptor protein</fullName>
    </submittedName>
</protein>
<dbReference type="Gene3D" id="2.170.130.10">
    <property type="entry name" value="TonB-dependent receptor, plug domain"/>
    <property type="match status" value="1"/>
</dbReference>
<evidence type="ECO:0000256" key="8">
    <source>
        <dbReference type="ARBA" id="ARBA00023004"/>
    </source>
</evidence>
<comment type="subcellular location">
    <subcellularLocation>
        <location evidence="1 14">Cell outer membrane</location>
        <topology evidence="1 14">Multi-pass membrane protein</topology>
    </subcellularLocation>
</comment>
<evidence type="ECO:0000313" key="20">
    <source>
        <dbReference type="Proteomes" id="UP000563094"/>
    </source>
</evidence>
<dbReference type="InterPro" id="IPR010105">
    <property type="entry name" value="TonB_sidphr_rcpt"/>
</dbReference>
<dbReference type="EMBL" id="JACJIQ010000030">
    <property type="protein sequence ID" value="MBA9079790.1"/>
    <property type="molecule type" value="Genomic_DNA"/>
</dbReference>
<dbReference type="PANTHER" id="PTHR32552:SF68">
    <property type="entry name" value="FERRICHROME OUTER MEMBRANE TRANSPORTER_PHAGE RECEPTOR"/>
    <property type="match status" value="1"/>
</dbReference>
<keyword evidence="13 14" id="KW-0998">Cell outer membrane</keyword>
<keyword evidence="7 16" id="KW-0732">Signal</keyword>
<keyword evidence="3 14" id="KW-0813">Transport</keyword>
<dbReference type="Pfam" id="PF00593">
    <property type="entry name" value="TonB_dep_Rec_b-barrel"/>
    <property type="match status" value="1"/>
</dbReference>
<dbReference type="Pfam" id="PF13715">
    <property type="entry name" value="CarbopepD_reg_2"/>
    <property type="match status" value="1"/>
</dbReference>
<evidence type="ECO:0000256" key="9">
    <source>
        <dbReference type="ARBA" id="ARBA00023065"/>
    </source>
</evidence>
<dbReference type="InterPro" id="IPR000531">
    <property type="entry name" value="Beta-barrel_TonB"/>
</dbReference>
<dbReference type="InterPro" id="IPR008969">
    <property type="entry name" value="CarboxyPept-like_regulatory"/>
</dbReference>
<dbReference type="GO" id="GO:0009279">
    <property type="term" value="C:cell outer membrane"/>
    <property type="evidence" value="ECO:0007669"/>
    <property type="project" value="UniProtKB-SubCell"/>
</dbReference>
<evidence type="ECO:0000256" key="2">
    <source>
        <dbReference type="ARBA" id="ARBA00009810"/>
    </source>
</evidence>
<dbReference type="GO" id="GO:0015891">
    <property type="term" value="P:siderophore transport"/>
    <property type="evidence" value="ECO:0007669"/>
    <property type="project" value="InterPro"/>
</dbReference>
<dbReference type="Pfam" id="PF07715">
    <property type="entry name" value="Plug"/>
    <property type="match status" value="1"/>
</dbReference>
<keyword evidence="20" id="KW-1185">Reference proteome</keyword>
<keyword evidence="5" id="KW-0410">Iron transport</keyword>
<dbReference type="CDD" id="cd01347">
    <property type="entry name" value="ligand_gated_channel"/>
    <property type="match status" value="1"/>
</dbReference>
<dbReference type="PROSITE" id="PS01156">
    <property type="entry name" value="TONB_DEPENDENT_REC_2"/>
    <property type="match status" value="1"/>
</dbReference>
<accession>A0A839GM50</accession>
<dbReference type="InterPro" id="IPR010917">
    <property type="entry name" value="TonB_rcpt_CS"/>
</dbReference>
<keyword evidence="11 14" id="KW-0472">Membrane</keyword>
<feature type="chain" id="PRO_5032583651" evidence="16">
    <location>
        <begin position="21"/>
        <end position="797"/>
    </location>
</feature>
<evidence type="ECO:0000256" key="11">
    <source>
        <dbReference type="ARBA" id="ARBA00023136"/>
    </source>
</evidence>
<evidence type="ECO:0000256" key="15">
    <source>
        <dbReference type="RuleBase" id="RU003357"/>
    </source>
</evidence>
<sequence length="797" mass="88130">MKHTLHTLLLLFLFSLPGVAQRGVTLKGRVTTSDGQPAELVSVGLKGTSVGTSTNASGNFQLVRVKPGSYVLVVNAIGLKSQEMSIEVGSQDLNNLDFVLQEDAAQLQEVLVAANRNTYKVEAPSSTLRSTTPLIETPQNIQVITSELVQDQQVFDMLEGVSRNVSGVTKLEHWDNYARLNMRGARIAPFRNGMNVQSTWGPLAEDMSMVERIEFVKGPAGFMMSNGEPSGFYNVVTKKPTGITKGAASFTVGSYDTYRATTDLDGKLTQDGKLLYRLNLMAQNKGSHRPHEYNNRYTIAPVLKYQLDDRTSLTLEYTYQYAQMSVLGANYVFSPNRYADLPVDYSTTNASLDPTVVHDHSTFAILEHQLNPNWKITGQLAYFNSQQEGSSLWPASVYNPDWTIKTPALDAAGNLQRGVSIWDAANVGKFGQFFVNGEVTTGFITHRLLGGLDLGTKEYLADWGQSFMLGGVYNIYTDLVPATVELPTFNRSKSLRQRAGSNILDQTFTGIYVQDELGFFENRVRLTLAGRYTSVEESSYGTVAKADKFSPRIGLSGSITDQTSVYALYDQAFVPQSANTIDNKNVGPITGNNLEVGFKRDWNNGRWNTTLSAYRITKNNQAQAAGTTAQGVTYYAALGQTRTQGVELDVRGELLPNLNLTVNYAYTNSEITKDAVAENVGDAVPGATKHIQNAWLAYRMPENLLKGLGLSLGYQWQVDRSSWFVFDGTESSLPDYFRLDGALSWQSDKFSVGLNVNNLLDKYLYSGGPMDLGAPARSYYWQSEAPRNYRFTVGYRF</sequence>
<keyword evidence="10 15" id="KW-0798">TonB box</keyword>
<evidence type="ECO:0000256" key="7">
    <source>
        <dbReference type="ARBA" id="ARBA00022729"/>
    </source>
</evidence>